<accession>A0ABN6KTG4</accession>
<dbReference type="Proteomes" id="UP001319865">
    <property type="component" value="Chromosome"/>
</dbReference>
<keyword evidence="2" id="KW-1185">Reference proteome</keyword>
<reference evidence="1 2" key="2">
    <citation type="journal article" date="2022" name="Microorganisms">
        <title>Complete Genome Sequences of Two Flavobacterium ammonificans Strains and a Flavobacterium ammoniigenes Strain of Ammonifying Bacterioplankton Isolated from Surface River Water.</title>
        <authorList>
            <person name="Suda W."/>
            <person name="Ogata Y."/>
            <person name="Shindo C."/>
            <person name="Watanabe K."/>
        </authorList>
    </citation>
    <scope>NUCLEOTIDE SEQUENCE [LARGE SCALE GENOMIC DNA]</scope>
    <source>
        <strain evidence="1 2">GENT11</strain>
    </source>
</reference>
<dbReference type="InterPro" id="IPR019861">
    <property type="entry name" value="PorP/SprF_Bacteroidetes"/>
</dbReference>
<evidence type="ECO:0000313" key="2">
    <source>
        <dbReference type="Proteomes" id="UP001319865"/>
    </source>
</evidence>
<reference evidence="1 2" key="1">
    <citation type="journal article" date="2022" name="Int. J. Syst. Evol. Microbiol.">
        <title>Flavobacterium ammonificans sp. nov. and Flavobacterium ammoniigenes sp. nov., ammonifying bacteria isolated from surface river water.</title>
        <authorList>
            <person name="Watanabe K."/>
            <person name="Kitamura T."/>
            <person name="Ogata Y."/>
            <person name="Shindo C."/>
            <person name="Suda W."/>
        </authorList>
    </citation>
    <scope>NUCLEOTIDE SEQUENCE [LARGE SCALE GENOMIC DNA]</scope>
    <source>
        <strain evidence="1 2">GENT11</strain>
    </source>
</reference>
<gene>
    <name evidence="1" type="ORF">GENT11_07230</name>
</gene>
<sequence>MRLSAQADFKLSNFSLTPLAYNPAYAGSNGGISLTSVYSSQWIGFPGAPKTILFNGHQAISDGLMGLGINAELDKRGAEEETKLVANFAYHLGLDDFWRFSMGIKAGIQNYQVDYSLLSIENPSEFIAGIGQQKTFNYIFGTGFYLHNENFFIGAAIPNLLAPSLLDTNNSTISQQALNYYFSSGYKIYSHKDFYIQPTVLTRLVKGAPVSTLIALNLNMKDEIYASANFEFKSSIGVFAGIRLYEKYLIGYAFDKSITKFNSQNNGTHSLFLNFNIDGRNNRPCSCYSY</sequence>
<dbReference type="Pfam" id="PF11751">
    <property type="entry name" value="PorP_SprF"/>
    <property type="match status" value="1"/>
</dbReference>
<organism evidence="1 2">
    <name type="scientific">Flavobacterium ammonificans</name>
    <dbReference type="NCBI Taxonomy" id="1751056"/>
    <lineage>
        <taxon>Bacteria</taxon>
        <taxon>Pseudomonadati</taxon>
        <taxon>Bacteroidota</taxon>
        <taxon>Flavobacteriia</taxon>
        <taxon>Flavobacteriales</taxon>
        <taxon>Flavobacteriaceae</taxon>
        <taxon>Flavobacterium</taxon>
    </lineage>
</organism>
<dbReference type="NCBIfam" id="TIGR03519">
    <property type="entry name" value="T9SS_PorP_fam"/>
    <property type="match status" value="1"/>
</dbReference>
<proteinExistence type="predicted"/>
<name>A0ABN6KTG4_9FLAO</name>
<protein>
    <submittedName>
        <fullName evidence="1">Membrane protein</fullName>
    </submittedName>
</protein>
<dbReference type="EMBL" id="AP025183">
    <property type="protein sequence ID" value="BDB52411.1"/>
    <property type="molecule type" value="Genomic_DNA"/>
</dbReference>
<evidence type="ECO:0000313" key="1">
    <source>
        <dbReference type="EMBL" id="BDB52411.1"/>
    </source>
</evidence>